<evidence type="ECO:0000313" key="2">
    <source>
        <dbReference type="EMBL" id="MYN21196.1"/>
    </source>
</evidence>
<protein>
    <recommendedName>
        <fullName evidence="1">GIY-YIG domain-containing protein</fullName>
    </recommendedName>
</protein>
<sequence length="649" mass="73242">MTSNVTGNMTSAQHRIQCHLDVPFFGPLPAFRYPDLIESRALAIADSAQFYVYILRRPAEPGGDRAGQAFYVGKGSNRRYAFHYAESALPDGYADSANKHKIHTVRQIGRDQVLIQMIPCDTEQYAHDLECKLIAHWGRRQGGSGILTNLTSGGDGVSGIPMPPHVLELLSQLARQPVKFAGKDYAGITDAFKAHRPDEIAAALRVDPCASYCHDYATFKAWYSYWAQQEVFPAGFNYNSEEGEPVYLELSWDELAERTRKNRREGYAKAWETRYPYPRFLVNNVPYHTLSEAARNEAVGSEANIAALFRRMVARDHFSPGYNILNEDGVRLYQERAVTLQQAAREEAGRALAAQNAKPLIVNDVLYATIEEGFRHAADFAEIGYYSFASQIARYEKASVFPEGLNIPDEDGNPTYPEIDPALLGGTDLGTYVKVQDRLFCSMQQASLYFGLSHGAVHSWFSRWIAEKDEAGKPVPFPKGFNVYRTVDQQPLYEEMSEVDSRVPASGYLYDNRIFKQLAQIDVYRSSKPRTASALFLKRRKRYLADRVPFDPFLNVLGLDGSPLYPVDLSAKISAPIAREESGHRLHHGARALLVRVGEHWSRFDSLAAVWRANDFVRSRYKNLESFSSTIRSQAKAARLPEWIRYADE</sequence>
<dbReference type="AlphaFoldDB" id="A0A845HXZ3"/>
<dbReference type="InterPro" id="IPR000305">
    <property type="entry name" value="GIY-YIG_endonuc"/>
</dbReference>
<reference evidence="2 3" key="1">
    <citation type="submission" date="2019-12" db="EMBL/GenBank/DDBJ databases">
        <title>Novel species isolated from a subtropical stream in China.</title>
        <authorList>
            <person name="Lu H."/>
        </authorList>
    </citation>
    <scope>NUCLEOTIDE SEQUENCE [LARGE SCALE GENOMIC DNA]</scope>
    <source>
        <strain evidence="2 3">FT107W</strain>
    </source>
</reference>
<dbReference type="EMBL" id="WWCV01000158">
    <property type="protein sequence ID" value="MYN21196.1"/>
    <property type="molecule type" value="Genomic_DNA"/>
</dbReference>
<dbReference type="PROSITE" id="PS50164">
    <property type="entry name" value="GIY_YIG"/>
    <property type="match status" value="1"/>
</dbReference>
<evidence type="ECO:0000259" key="1">
    <source>
        <dbReference type="PROSITE" id="PS50164"/>
    </source>
</evidence>
<comment type="caution">
    <text evidence="2">The sequence shown here is derived from an EMBL/GenBank/DDBJ whole genome shotgun (WGS) entry which is preliminary data.</text>
</comment>
<accession>A0A845HXZ3</accession>
<evidence type="ECO:0000313" key="3">
    <source>
        <dbReference type="Proteomes" id="UP000484875"/>
    </source>
</evidence>
<feature type="domain" description="GIY-YIG" evidence="1">
    <location>
        <begin position="48"/>
        <end position="150"/>
    </location>
</feature>
<dbReference type="RefSeq" id="WP_161093395.1">
    <property type="nucleotide sequence ID" value="NZ_WWCV01000158.1"/>
</dbReference>
<name>A0A845HXZ3_9BURK</name>
<dbReference type="Proteomes" id="UP000484875">
    <property type="component" value="Unassembled WGS sequence"/>
</dbReference>
<proteinExistence type="predicted"/>
<keyword evidence="3" id="KW-1185">Reference proteome</keyword>
<gene>
    <name evidence="2" type="ORF">GTP81_31120</name>
</gene>
<organism evidence="2 3">
    <name type="scientific">Duganella vulcania</name>
    <dbReference type="NCBI Taxonomy" id="2692166"/>
    <lineage>
        <taxon>Bacteria</taxon>
        <taxon>Pseudomonadati</taxon>
        <taxon>Pseudomonadota</taxon>
        <taxon>Betaproteobacteria</taxon>
        <taxon>Burkholderiales</taxon>
        <taxon>Oxalobacteraceae</taxon>
        <taxon>Telluria group</taxon>
        <taxon>Duganella</taxon>
    </lineage>
</organism>